<organism evidence="2 3">
    <name type="scientific">Koribacter versatilis (strain Ellin345)</name>
    <dbReference type="NCBI Taxonomy" id="204669"/>
    <lineage>
        <taxon>Bacteria</taxon>
        <taxon>Pseudomonadati</taxon>
        <taxon>Acidobacteriota</taxon>
        <taxon>Terriglobia</taxon>
        <taxon>Terriglobales</taxon>
        <taxon>Candidatus Korobacteraceae</taxon>
        <taxon>Candidatus Korobacter</taxon>
    </lineage>
</organism>
<evidence type="ECO:0000259" key="1">
    <source>
        <dbReference type="Pfam" id="PF21880"/>
    </source>
</evidence>
<sequence length="117" mass="13398">MASATHRDQRGQTVTVAIELSKELFKANLRTVFHFSLGEAGKRDLELMEVTLGKTDPRYETFSLMFRGAREEHLEQRTYDVNHDAIGEFPLFITAVERNDAGTFYEAVFNRLLRAEG</sequence>
<dbReference type="InterPro" id="IPR054209">
    <property type="entry name" value="DUF6916"/>
</dbReference>
<evidence type="ECO:0000313" key="3">
    <source>
        <dbReference type="Proteomes" id="UP000002432"/>
    </source>
</evidence>
<dbReference type="AlphaFoldDB" id="Q1INU7"/>
<proteinExistence type="predicted"/>
<feature type="domain" description="DUF6916" evidence="1">
    <location>
        <begin position="20"/>
        <end position="109"/>
    </location>
</feature>
<keyword evidence="3" id="KW-1185">Reference proteome</keyword>
<dbReference type="Proteomes" id="UP000002432">
    <property type="component" value="Chromosome"/>
</dbReference>
<dbReference type="HOGENOM" id="CLU_2081721_0_0_0"/>
<accession>Q1INU7</accession>
<dbReference type="EMBL" id="CP000360">
    <property type="protein sequence ID" value="ABF41453.1"/>
    <property type="molecule type" value="Genomic_DNA"/>
</dbReference>
<gene>
    <name evidence="2" type="ordered locus">Acid345_2452</name>
</gene>
<evidence type="ECO:0000313" key="2">
    <source>
        <dbReference type="EMBL" id="ABF41453.1"/>
    </source>
</evidence>
<protein>
    <recommendedName>
        <fullName evidence="1">DUF6916 domain-containing protein</fullName>
    </recommendedName>
</protein>
<dbReference type="STRING" id="204669.Acid345_2452"/>
<reference evidence="2 3" key="1">
    <citation type="journal article" date="2009" name="Appl. Environ. Microbiol.">
        <title>Three genomes from the phylum Acidobacteria provide insight into the lifestyles of these microorganisms in soils.</title>
        <authorList>
            <person name="Ward N.L."/>
            <person name="Challacombe J.F."/>
            <person name="Janssen P.H."/>
            <person name="Henrissat B."/>
            <person name="Coutinho P.M."/>
            <person name="Wu M."/>
            <person name="Xie G."/>
            <person name="Haft D.H."/>
            <person name="Sait M."/>
            <person name="Badger J."/>
            <person name="Barabote R.D."/>
            <person name="Bradley B."/>
            <person name="Brettin T.S."/>
            <person name="Brinkac L.M."/>
            <person name="Bruce D."/>
            <person name="Creasy T."/>
            <person name="Daugherty S.C."/>
            <person name="Davidsen T.M."/>
            <person name="DeBoy R.T."/>
            <person name="Detter J.C."/>
            <person name="Dodson R.J."/>
            <person name="Durkin A.S."/>
            <person name="Ganapathy A."/>
            <person name="Gwinn-Giglio M."/>
            <person name="Han C.S."/>
            <person name="Khouri H."/>
            <person name="Kiss H."/>
            <person name="Kothari S.P."/>
            <person name="Madupu R."/>
            <person name="Nelson K.E."/>
            <person name="Nelson W.C."/>
            <person name="Paulsen I."/>
            <person name="Penn K."/>
            <person name="Ren Q."/>
            <person name="Rosovitz M.J."/>
            <person name="Selengut J.D."/>
            <person name="Shrivastava S."/>
            <person name="Sullivan S.A."/>
            <person name="Tapia R."/>
            <person name="Thompson L.S."/>
            <person name="Watkins K.L."/>
            <person name="Yang Q."/>
            <person name="Yu C."/>
            <person name="Zafar N."/>
            <person name="Zhou L."/>
            <person name="Kuske C.R."/>
        </authorList>
    </citation>
    <scope>NUCLEOTIDE SEQUENCE [LARGE SCALE GENOMIC DNA]</scope>
    <source>
        <strain evidence="2 3">Ellin345</strain>
    </source>
</reference>
<dbReference type="KEGG" id="aba:Acid345_2452"/>
<dbReference type="Pfam" id="PF21880">
    <property type="entry name" value="DUF6916"/>
    <property type="match status" value="1"/>
</dbReference>
<dbReference type="eggNOG" id="ENOG5030ND1">
    <property type="taxonomic scope" value="Bacteria"/>
</dbReference>
<dbReference type="EnsemblBacteria" id="ABF41453">
    <property type="protein sequence ID" value="ABF41453"/>
    <property type="gene ID" value="Acid345_2452"/>
</dbReference>
<name>Q1INU7_KORVE</name>